<dbReference type="Gene3D" id="2.40.170.20">
    <property type="entry name" value="TonB-dependent receptor, beta-barrel domain"/>
    <property type="match status" value="1"/>
</dbReference>
<keyword evidence="3 8" id="KW-1134">Transmembrane beta strand</keyword>
<accession>A0A917FMZ0</accession>
<proteinExistence type="inferred from homology"/>
<comment type="caution">
    <text evidence="13">The sequence shown here is derived from an EMBL/GenBank/DDBJ whole genome shotgun (WGS) entry which is preliminary data.</text>
</comment>
<dbReference type="PANTHER" id="PTHR47234">
    <property type="match status" value="1"/>
</dbReference>
<evidence type="ECO:0000259" key="12">
    <source>
        <dbReference type="Pfam" id="PF07715"/>
    </source>
</evidence>
<feature type="chain" id="PRO_5036676359" evidence="10">
    <location>
        <begin position="31"/>
        <end position="979"/>
    </location>
</feature>
<keyword evidence="6 8" id="KW-0472">Membrane</keyword>
<keyword evidence="4 8" id="KW-0812">Transmembrane</keyword>
<comment type="similarity">
    <text evidence="8 9">Belongs to the TonB-dependent receptor family.</text>
</comment>
<evidence type="ECO:0000256" key="2">
    <source>
        <dbReference type="ARBA" id="ARBA00022448"/>
    </source>
</evidence>
<dbReference type="AlphaFoldDB" id="A0A917FMZ0"/>
<reference evidence="13" key="2">
    <citation type="submission" date="2020-09" db="EMBL/GenBank/DDBJ databases">
        <authorList>
            <person name="Sun Q."/>
            <person name="Zhou Y."/>
        </authorList>
    </citation>
    <scope>NUCLEOTIDE SEQUENCE</scope>
    <source>
        <strain evidence="13">CGMCC 1.12726</strain>
    </source>
</reference>
<evidence type="ECO:0000256" key="3">
    <source>
        <dbReference type="ARBA" id="ARBA00022452"/>
    </source>
</evidence>
<reference evidence="13" key="1">
    <citation type="journal article" date="2014" name="Int. J. Syst. Evol. Microbiol.">
        <title>Complete genome sequence of Corynebacterium casei LMG S-19264T (=DSM 44701T), isolated from a smear-ripened cheese.</title>
        <authorList>
            <consortium name="US DOE Joint Genome Institute (JGI-PGF)"/>
            <person name="Walter F."/>
            <person name="Albersmeier A."/>
            <person name="Kalinowski J."/>
            <person name="Ruckert C."/>
        </authorList>
    </citation>
    <scope>NUCLEOTIDE SEQUENCE</scope>
    <source>
        <strain evidence="13">CGMCC 1.12726</strain>
    </source>
</reference>
<comment type="subcellular location">
    <subcellularLocation>
        <location evidence="1 8">Cell outer membrane</location>
        <topology evidence="1 8">Multi-pass membrane protein</topology>
    </subcellularLocation>
</comment>
<dbReference type="EMBL" id="BMFO01000002">
    <property type="protein sequence ID" value="GGF90371.1"/>
    <property type="molecule type" value="Genomic_DNA"/>
</dbReference>
<dbReference type="InterPro" id="IPR037066">
    <property type="entry name" value="Plug_dom_sf"/>
</dbReference>
<evidence type="ECO:0000313" key="14">
    <source>
        <dbReference type="Proteomes" id="UP000632858"/>
    </source>
</evidence>
<evidence type="ECO:0000256" key="4">
    <source>
        <dbReference type="ARBA" id="ARBA00022692"/>
    </source>
</evidence>
<evidence type="ECO:0000256" key="6">
    <source>
        <dbReference type="ARBA" id="ARBA00023136"/>
    </source>
</evidence>
<evidence type="ECO:0000256" key="7">
    <source>
        <dbReference type="ARBA" id="ARBA00023237"/>
    </source>
</evidence>
<dbReference type="InterPro" id="IPR000531">
    <property type="entry name" value="Beta-barrel_TonB"/>
</dbReference>
<keyword evidence="7 8" id="KW-0998">Cell outer membrane</keyword>
<feature type="signal peptide" evidence="10">
    <location>
        <begin position="1"/>
        <end position="30"/>
    </location>
</feature>
<evidence type="ECO:0000256" key="5">
    <source>
        <dbReference type="ARBA" id="ARBA00023077"/>
    </source>
</evidence>
<evidence type="ECO:0000256" key="10">
    <source>
        <dbReference type="SAM" id="SignalP"/>
    </source>
</evidence>
<dbReference type="InterPro" id="IPR012910">
    <property type="entry name" value="Plug_dom"/>
</dbReference>
<dbReference type="Proteomes" id="UP000632858">
    <property type="component" value="Unassembled WGS sequence"/>
</dbReference>
<dbReference type="InterPro" id="IPR039426">
    <property type="entry name" value="TonB-dep_rcpt-like"/>
</dbReference>
<dbReference type="PANTHER" id="PTHR47234:SF2">
    <property type="entry name" value="TONB-DEPENDENT RECEPTOR"/>
    <property type="match status" value="1"/>
</dbReference>
<dbReference type="RefSeq" id="WP_188448506.1">
    <property type="nucleotide sequence ID" value="NZ_BMFO01000002.1"/>
</dbReference>
<dbReference type="GO" id="GO:0009279">
    <property type="term" value="C:cell outer membrane"/>
    <property type="evidence" value="ECO:0007669"/>
    <property type="project" value="UniProtKB-SubCell"/>
</dbReference>
<dbReference type="SUPFAM" id="SSF56935">
    <property type="entry name" value="Porins"/>
    <property type="match status" value="1"/>
</dbReference>
<dbReference type="Pfam" id="PF07715">
    <property type="entry name" value="Plug"/>
    <property type="match status" value="1"/>
</dbReference>
<evidence type="ECO:0000256" key="9">
    <source>
        <dbReference type="RuleBase" id="RU003357"/>
    </source>
</evidence>
<evidence type="ECO:0000259" key="11">
    <source>
        <dbReference type="Pfam" id="PF00593"/>
    </source>
</evidence>
<evidence type="ECO:0000256" key="8">
    <source>
        <dbReference type="PROSITE-ProRule" id="PRU01360"/>
    </source>
</evidence>
<name>A0A917FMZ0_9GAMM</name>
<feature type="domain" description="TonB-dependent receptor-like beta-barrel" evidence="11">
    <location>
        <begin position="367"/>
        <end position="942"/>
    </location>
</feature>
<dbReference type="Gene3D" id="2.170.130.10">
    <property type="entry name" value="TonB-dependent receptor, plug domain"/>
    <property type="match status" value="1"/>
</dbReference>
<keyword evidence="2 8" id="KW-0813">Transport</keyword>
<organism evidence="13 14">
    <name type="scientific">Arenimonas maotaiensis</name>
    <dbReference type="NCBI Taxonomy" id="1446479"/>
    <lineage>
        <taxon>Bacteria</taxon>
        <taxon>Pseudomonadati</taxon>
        <taxon>Pseudomonadota</taxon>
        <taxon>Gammaproteobacteria</taxon>
        <taxon>Lysobacterales</taxon>
        <taxon>Lysobacteraceae</taxon>
        <taxon>Arenimonas</taxon>
    </lineage>
</organism>
<dbReference type="PROSITE" id="PS52016">
    <property type="entry name" value="TONB_DEPENDENT_REC_3"/>
    <property type="match status" value="1"/>
</dbReference>
<dbReference type="InterPro" id="IPR036942">
    <property type="entry name" value="Beta-barrel_TonB_sf"/>
</dbReference>
<dbReference type="Pfam" id="PF00593">
    <property type="entry name" value="TonB_dep_Rec_b-barrel"/>
    <property type="match status" value="1"/>
</dbReference>
<keyword evidence="13" id="KW-0675">Receptor</keyword>
<evidence type="ECO:0000256" key="1">
    <source>
        <dbReference type="ARBA" id="ARBA00004571"/>
    </source>
</evidence>
<keyword evidence="14" id="KW-1185">Reference proteome</keyword>
<protein>
    <submittedName>
        <fullName evidence="13">TonB-dependent receptor</fullName>
    </submittedName>
</protein>
<keyword evidence="10" id="KW-0732">Signal</keyword>
<evidence type="ECO:0000313" key="13">
    <source>
        <dbReference type="EMBL" id="GGF90371.1"/>
    </source>
</evidence>
<sequence>MSNVTKLSDAIKFALFVGAASSAATVSAVAQESDAKTLDRVEVTGSRIKRVDAETTQPVAVVTRADIEKTGLTNVFDILNNITSSDGSGLSTTTTQTNGSDGSQQISLRGLGADRTLVLVDGKRWVTDLDGTVDLSTIPVAIIERIDVLKDGASAIYGSDAIAGVVNIITRKNFEGAQVGVSYGQTEKGDGAQRSADITIGAAGERASGVVSISYSEQKEIMAGDRYISSEPYYECTKYFQAIYGASAVTTCPYGSGSNVWGRFNVGGNKTVDPNANLSDGYQLADTRAYNGFTDAYNYSPVNYLQQPAQRLNLFAAGRFQVTDNITAYTRVNYTKRYSNQQLAEVPVTASVAGANGPQWKIGISSAMPFNPFGVDINTWNHRSIAVGPRNPSYDYDIFSLQLGLEGSFEIGERFFSWDLAAMRNDGQYDSKGTGYLNLQNLKNAVGAGGYDAGSNSLYCGASYATRIQGCIPYNVFGGPTLGLGTQINGAAPGRTVTAAEVQQMINYVSYTQVGTSGNTTTGYSGNLSGDLFELPAGMMSFAVGFETRRDNTFDQPDALVSGGFSSDNYSEPTKGETKVTEYFAEITAPLLKDVFLAKELEVRAAVRQSDYSAQGFVGSTFTTNDPGSPTNAMYGLKWKPVDDLMVRFSMGESFRAPSALDLYGGGGESFPQVADPCRSNVAGTAWNTPANAAACTAAGLSGPGGVGVFQANAQIRTLVGGDANLKPEYGDTMTYGFVYSPRFIEGLDLTVDYWEVDMFDLQTTLSAGNVMARCVGTSGFTPDATFCANVDRDAAGSVNSVRTARTNLARYRASGIDLGAVYRWDAGEWGNFRFALDTSWMENAQSFNSTSGTWNSSEVGTYTGAPTFEYRNVATIDWSKGDFNVRWTTRTMSNIYESCFLYCNDYDGSGRNNSGFYAVHDLNVSWNAPWDARISAGARNLFGKEPPIFTNNTFAHSFDAAYDLPGGAYWYMQYRQDF</sequence>
<keyword evidence="5 9" id="KW-0798">TonB box</keyword>
<feature type="domain" description="TonB-dependent receptor plug" evidence="12">
    <location>
        <begin position="53"/>
        <end position="165"/>
    </location>
</feature>
<gene>
    <name evidence="13" type="primary">btuB</name>
    <name evidence="13" type="ORF">GCM10010960_10320</name>
</gene>